<reference evidence="3" key="1">
    <citation type="submission" date="2016-10" db="EMBL/GenBank/DDBJ databases">
        <authorList>
            <person name="Varghese N."/>
            <person name="Submissions S."/>
        </authorList>
    </citation>
    <scope>NUCLEOTIDE SEQUENCE [LARGE SCALE GENOMIC DNA]</scope>
    <source>
        <strain evidence="3">CGMCC 1.10789</strain>
    </source>
</reference>
<name>A0A1G9HCF5_9RHOB</name>
<dbReference type="EMBL" id="FNFV01000012">
    <property type="protein sequence ID" value="SDL10589.1"/>
    <property type="molecule type" value="Genomic_DNA"/>
</dbReference>
<feature type="region of interest" description="Disordered" evidence="1">
    <location>
        <begin position="114"/>
        <end position="146"/>
    </location>
</feature>
<protein>
    <submittedName>
        <fullName evidence="2">Uncharacterized protein</fullName>
    </submittedName>
</protein>
<accession>A0A1G9HCF5</accession>
<dbReference type="RefSeq" id="WP_092501342.1">
    <property type="nucleotide sequence ID" value="NZ_FNFV01000012.1"/>
</dbReference>
<dbReference type="AlphaFoldDB" id="A0A1G9HCF5"/>
<dbReference type="Proteomes" id="UP000199328">
    <property type="component" value="Unassembled WGS sequence"/>
</dbReference>
<evidence type="ECO:0000313" key="3">
    <source>
        <dbReference type="Proteomes" id="UP000199328"/>
    </source>
</evidence>
<organism evidence="2 3">
    <name type="scientific">Meinhardsimonia xiamenensis</name>
    <dbReference type="NCBI Taxonomy" id="990712"/>
    <lineage>
        <taxon>Bacteria</taxon>
        <taxon>Pseudomonadati</taxon>
        <taxon>Pseudomonadota</taxon>
        <taxon>Alphaproteobacteria</taxon>
        <taxon>Rhodobacterales</taxon>
        <taxon>Paracoccaceae</taxon>
        <taxon>Meinhardsimonia</taxon>
    </lineage>
</organism>
<evidence type="ECO:0000313" key="2">
    <source>
        <dbReference type="EMBL" id="SDL10589.1"/>
    </source>
</evidence>
<dbReference type="OrthoDB" id="7585945at2"/>
<keyword evidence="3" id="KW-1185">Reference proteome</keyword>
<evidence type="ECO:0000256" key="1">
    <source>
        <dbReference type="SAM" id="MobiDB-lite"/>
    </source>
</evidence>
<proteinExistence type="predicted"/>
<dbReference type="STRING" id="990712.SAMN05216257_11216"/>
<feature type="compositionally biased region" description="Low complexity" evidence="1">
    <location>
        <begin position="116"/>
        <end position="146"/>
    </location>
</feature>
<sequence length="146" mass="15225">MLKLNLTHAPRWLDLGRGLRLQVLPPVSTLAAQVWREMAEAGAFDETPAVDPGVAEAKAWARRVVIGWEGVGDADGNPIDAPSPETIDALIDVPWVYLAFRAGFLAPLHALEQEKNASAPSPSGNSAAAPTTAAPAANPATTARGS</sequence>
<gene>
    <name evidence="2" type="ORF">SAMN05216257_11216</name>
</gene>